<dbReference type="SUPFAM" id="SSF56601">
    <property type="entry name" value="beta-lactamase/transpeptidase-like"/>
    <property type="match status" value="1"/>
</dbReference>
<dbReference type="InterPro" id="IPR050789">
    <property type="entry name" value="Diverse_Enzym_Activities"/>
</dbReference>
<comment type="caution">
    <text evidence="4">The sequence shown here is derived from an EMBL/GenBank/DDBJ whole genome shotgun (WGS) entry which is preliminary data.</text>
</comment>
<keyword evidence="1" id="KW-0378">Hydrolase</keyword>
<evidence type="ECO:0000313" key="4">
    <source>
        <dbReference type="EMBL" id="GBQ29057.1"/>
    </source>
</evidence>
<dbReference type="EMBL" id="BAQP01000304">
    <property type="protein sequence ID" value="GBQ29057.1"/>
    <property type="molecule type" value="Genomic_DNA"/>
</dbReference>
<sequence>MAGVNGMRRLGIFVGIALAAAGHATCLAASAPEACGILDSMPAGGDDGRFAGIDQAIRQGLGPDGLYPGAVILIAHDGHVAHLAAFGNAQDLVVGKDGRVAPLAPPRPMRTDEIFDMASVSKMEATTAAILHLVDQNRLHLDDRLGRLLPVFAGTDKAAMTVEQLLTHRAGLWEWQPTWLHRDATGSVLPFLARLPRRYGIGERWAYSDLGFMILGAIVSRVSGMPLDAYVRKELYLPQKMPDTGYLPSPALAPRIAATSQGDAYQRRMAETGKPFPIMFPPDRAGPVAYRTDFLVGQVNDANSWLGWDGVAGHAGVFSTALDLAHYLQTLLNGGCYGNWRLASPAVLARFEQTPFDAKQALGFRKIQIDGVTTPIFGHSGFTGTQFMFAPALNLSVVLLTNRLHRPDSASLHYPALTALWNQVMRGAVTAAIQ</sequence>
<dbReference type="PANTHER" id="PTHR43283">
    <property type="entry name" value="BETA-LACTAMASE-RELATED"/>
    <property type="match status" value="1"/>
</dbReference>
<evidence type="ECO:0000256" key="2">
    <source>
        <dbReference type="SAM" id="SignalP"/>
    </source>
</evidence>
<protein>
    <submittedName>
        <fullName evidence="4">Beta-lactamase class C</fullName>
    </submittedName>
</protein>
<dbReference type="Pfam" id="PF00144">
    <property type="entry name" value="Beta-lactamase"/>
    <property type="match status" value="1"/>
</dbReference>
<dbReference type="InterPro" id="IPR012338">
    <property type="entry name" value="Beta-lactam/transpept-like"/>
</dbReference>
<dbReference type="Proteomes" id="UP001060895">
    <property type="component" value="Unassembled WGS sequence"/>
</dbReference>
<evidence type="ECO:0000256" key="1">
    <source>
        <dbReference type="ARBA" id="ARBA00022801"/>
    </source>
</evidence>
<name>A0ABQ0PAG3_9PROT</name>
<keyword evidence="2" id="KW-0732">Signal</keyword>
<feature type="signal peptide" evidence="2">
    <location>
        <begin position="1"/>
        <end position="19"/>
    </location>
</feature>
<dbReference type="Gene3D" id="3.40.710.10">
    <property type="entry name" value="DD-peptidase/beta-lactamase superfamily"/>
    <property type="match status" value="1"/>
</dbReference>
<evidence type="ECO:0000313" key="5">
    <source>
        <dbReference type="Proteomes" id="UP001060895"/>
    </source>
</evidence>
<proteinExistence type="predicted"/>
<gene>
    <name evidence="4" type="ORF">AA12717_3129</name>
</gene>
<feature type="chain" id="PRO_5045039382" evidence="2">
    <location>
        <begin position="20"/>
        <end position="434"/>
    </location>
</feature>
<evidence type="ECO:0000259" key="3">
    <source>
        <dbReference type="Pfam" id="PF00144"/>
    </source>
</evidence>
<keyword evidence="5" id="KW-1185">Reference proteome</keyword>
<dbReference type="InterPro" id="IPR001466">
    <property type="entry name" value="Beta-lactam-related"/>
</dbReference>
<organism evidence="4 5">
    <name type="scientific">Gluconacetobacter sacchari DSM 12717</name>
    <dbReference type="NCBI Taxonomy" id="1307940"/>
    <lineage>
        <taxon>Bacteria</taxon>
        <taxon>Pseudomonadati</taxon>
        <taxon>Pseudomonadota</taxon>
        <taxon>Alphaproteobacteria</taxon>
        <taxon>Acetobacterales</taxon>
        <taxon>Acetobacteraceae</taxon>
        <taxon>Gluconacetobacter</taxon>
    </lineage>
</organism>
<reference evidence="4" key="1">
    <citation type="submission" date="2013-04" db="EMBL/GenBank/DDBJ databases">
        <title>The genome sequencing project of 58 acetic acid bacteria.</title>
        <authorList>
            <person name="Okamoto-Kainuma A."/>
            <person name="Ishikawa M."/>
            <person name="Umino S."/>
            <person name="Koizumi Y."/>
            <person name="Shiwa Y."/>
            <person name="Yoshikawa H."/>
            <person name="Matsutani M."/>
            <person name="Matsushita K."/>
        </authorList>
    </citation>
    <scope>NUCLEOTIDE SEQUENCE</scope>
    <source>
        <strain evidence="4">DSM 12717</strain>
    </source>
</reference>
<dbReference type="PANTHER" id="PTHR43283:SF11">
    <property type="entry name" value="BETA-LACTAMASE-RELATED DOMAIN-CONTAINING PROTEIN"/>
    <property type="match status" value="1"/>
</dbReference>
<feature type="domain" description="Beta-lactamase-related" evidence="3">
    <location>
        <begin position="54"/>
        <end position="412"/>
    </location>
</feature>
<accession>A0ABQ0PAG3</accession>